<keyword evidence="11" id="KW-1185">Reference proteome</keyword>
<evidence type="ECO:0000256" key="3">
    <source>
        <dbReference type="ARBA" id="ARBA00022617"/>
    </source>
</evidence>
<dbReference type="PRINTS" id="PR00463">
    <property type="entry name" value="EP450I"/>
</dbReference>
<dbReference type="InterPro" id="IPR001128">
    <property type="entry name" value="Cyt_P450"/>
</dbReference>
<keyword evidence="3 8" id="KW-0349">Heme</keyword>
<dbReference type="PANTHER" id="PTHR24305:SF107">
    <property type="entry name" value="P450, PUTATIVE (EUROFUNG)-RELATED"/>
    <property type="match status" value="1"/>
</dbReference>
<dbReference type="PRINTS" id="PR00385">
    <property type="entry name" value="P450"/>
</dbReference>
<dbReference type="STRING" id="253628.A0A0D2B0I3"/>
<organism evidence="10 11">
    <name type="scientific">Verruconis gallopava</name>
    <dbReference type="NCBI Taxonomy" id="253628"/>
    <lineage>
        <taxon>Eukaryota</taxon>
        <taxon>Fungi</taxon>
        <taxon>Dikarya</taxon>
        <taxon>Ascomycota</taxon>
        <taxon>Pezizomycotina</taxon>
        <taxon>Dothideomycetes</taxon>
        <taxon>Pleosporomycetidae</taxon>
        <taxon>Venturiales</taxon>
        <taxon>Sympoventuriaceae</taxon>
        <taxon>Verruconis</taxon>
    </lineage>
</organism>
<dbReference type="PANTHER" id="PTHR24305">
    <property type="entry name" value="CYTOCHROME P450"/>
    <property type="match status" value="1"/>
</dbReference>
<feature type="binding site" description="axial binding residue" evidence="8">
    <location>
        <position position="518"/>
    </location>
    <ligand>
        <name>heme</name>
        <dbReference type="ChEBI" id="CHEBI:30413"/>
    </ligand>
    <ligandPart>
        <name>Fe</name>
        <dbReference type="ChEBI" id="CHEBI:18248"/>
    </ligandPart>
</feature>
<dbReference type="GO" id="GO:0020037">
    <property type="term" value="F:heme binding"/>
    <property type="evidence" value="ECO:0007669"/>
    <property type="project" value="InterPro"/>
</dbReference>
<dbReference type="GO" id="GO:0004497">
    <property type="term" value="F:monooxygenase activity"/>
    <property type="evidence" value="ECO:0007669"/>
    <property type="project" value="UniProtKB-KW"/>
</dbReference>
<dbReference type="Pfam" id="PF00067">
    <property type="entry name" value="p450"/>
    <property type="match status" value="1"/>
</dbReference>
<dbReference type="GeneID" id="27312023"/>
<evidence type="ECO:0000256" key="9">
    <source>
        <dbReference type="SAM" id="Phobius"/>
    </source>
</evidence>
<evidence type="ECO:0000313" key="11">
    <source>
        <dbReference type="Proteomes" id="UP000053259"/>
    </source>
</evidence>
<dbReference type="RefSeq" id="XP_016214738.1">
    <property type="nucleotide sequence ID" value="XM_016357334.1"/>
</dbReference>
<keyword evidence="5" id="KW-0560">Oxidoreductase</keyword>
<dbReference type="GO" id="GO:0005506">
    <property type="term" value="F:iron ion binding"/>
    <property type="evidence" value="ECO:0007669"/>
    <property type="project" value="InterPro"/>
</dbReference>
<dbReference type="EMBL" id="KN847539">
    <property type="protein sequence ID" value="KIW04869.1"/>
    <property type="molecule type" value="Genomic_DNA"/>
</dbReference>
<dbReference type="CDD" id="cd11051">
    <property type="entry name" value="CYP59-like"/>
    <property type="match status" value="1"/>
</dbReference>
<comment type="pathway">
    <text evidence="2">Secondary metabolite biosynthesis.</text>
</comment>
<reference evidence="10 11" key="1">
    <citation type="submission" date="2015-01" db="EMBL/GenBank/DDBJ databases">
        <title>The Genome Sequence of Ochroconis gallopava CBS43764.</title>
        <authorList>
            <consortium name="The Broad Institute Genomics Platform"/>
            <person name="Cuomo C."/>
            <person name="de Hoog S."/>
            <person name="Gorbushina A."/>
            <person name="Stielow B."/>
            <person name="Teixiera M."/>
            <person name="Abouelleil A."/>
            <person name="Chapman S.B."/>
            <person name="Priest M."/>
            <person name="Young S.K."/>
            <person name="Wortman J."/>
            <person name="Nusbaum C."/>
            <person name="Birren B."/>
        </authorList>
    </citation>
    <scope>NUCLEOTIDE SEQUENCE [LARGE SCALE GENOMIC DNA]</scope>
    <source>
        <strain evidence="10 11">CBS 43764</strain>
    </source>
</reference>
<dbReference type="VEuPathDB" id="FungiDB:PV09_04050"/>
<evidence type="ECO:0000313" key="10">
    <source>
        <dbReference type="EMBL" id="KIW04869.1"/>
    </source>
</evidence>
<comment type="cofactor">
    <cofactor evidence="1 8">
        <name>heme</name>
        <dbReference type="ChEBI" id="CHEBI:30413"/>
    </cofactor>
</comment>
<dbReference type="InterPro" id="IPR036396">
    <property type="entry name" value="Cyt_P450_sf"/>
</dbReference>
<feature type="transmembrane region" description="Helical" evidence="9">
    <location>
        <begin position="37"/>
        <end position="60"/>
    </location>
</feature>
<evidence type="ECO:0000256" key="7">
    <source>
        <dbReference type="ARBA" id="ARBA00023033"/>
    </source>
</evidence>
<dbReference type="Proteomes" id="UP000053259">
    <property type="component" value="Unassembled WGS sequence"/>
</dbReference>
<evidence type="ECO:0000256" key="1">
    <source>
        <dbReference type="ARBA" id="ARBA00001971"/>
    </source>
</evidence>
<dbReference type="AlphaFoldDB" id="A0A0D2B0I3"/>
<dbReference type="SUPFAM" id="SSF48264">
    <property type="entry name" value="Cytochrome P450"/>
    <property type="match status" value="1"/>
</dbReference>
<evidence type="ECO:0000256" key="6">
    <source>
        <dbReference type="ARBA" id="ARBA00023004"/>
    </source>
</evidence>
<keyword evidence="9" id="KW-1133">Transmembrane helix</keyword>
<dbReference type="InterPro" id="IPR002401">
    <property type="entry name" value="Cyt_P450_E_grp-I"/>
</dbReference>
<sequence>MNFAIARTRCGSNGSIFFSCLSTMSSADETSPLSQGMLTSGLVLRIIGVICAHYVLWFLYRLYVVRSLFRSVARDYGVPILPHSFLMGHLIEVGKLVQSLPPNTSGMYFPLMFARKYPEMFKEGVVYLDTWPFGPPMMAVIHPDMMAQFTQEKSMPKYELMKWEFAPLTGLNDLVNQEGQVWKMWRGIFNPGFSLRNILSFVPEIIEEVEVFKERLRELAASGGAVAEFEQPAMKLTMDVIGRVTLNTRMCVQTTNNPMYDSLRALLKWLITDHSPANMLKAINPARPLIIWYHNRVMNNYLKPFIQQAMSSSTSGSENRKTIVSLAAKAFRDAKKASAAATAENEDKDDDDDGVAFLDMAISQMKMFLFAGHETTAVTLNYAYHLLHSNPDALRRIRAEHDEVLGPNRDRAAERLVEKPQLLNALPYTSAVIKETLRLYAPVGSIRQGSKDLVLTHPETGRRYPTDGFMLYSNSMGSHRWGANCGDPDAFRPDRWLADAPPMRRHAYRPFELGPRNCIGQELAQLELRTILALTLRDFDVETALDPDGPSVFGDVCYQSFTSNDQTGKPVGGAPFRVRLRR</sequence>
<evidence type="ECO:0000256" key="4">
    <source>
        <dbReference type="ARBA" id="ARBA00022723"/>
    </source>
</evidence>
<keyword evidence="9" id="KW-0472">Membrane</keyword>
<keyword evidence="4 8" id="KW-0479">Metal-binding</keyword>
<evidence type="ECO:0000256" key="8">
    <source>
        <dbReference type="PIRSR" id="PIRSR602401-1"/>
    </source>
</evidence>
<dbReference type="Gene3D" id="1.10.630.10">
    <property type="entry name" value="Cytochrome P450"/>
    <property type="match status" value="1"/>
</dbReference>
<dbReference type="PROSITE" id="PS51257">
    <property type="entry name" value="PROKAR_LIPOPROTEIN"/>
    <property type="match status" value="1"/>
</dbReference>
<accession>A0A0D2B0I3</accession>
<proteinExistence type="predicted"/>
<evidence type="ECO:0000256" key="5">
    <source>
        <dbReference type="ARBA" id="ARBA00023002"/>
    </source>
</evidence>
<gene>
    <name evidence="10" type="ORF">PV09_04050</name>
</gene>
<evidence type="ECO:0000256" key="2">
    <source>
        <dbReference type="ARBA" id="ARBA00005179"/>
    </source>
</evidence>
<dbReference type="GO" id="GO:0016705">
    <property type="term" value="F:oxidoreductase activity, acting on paired donors, with incorporation or reduction of molecular oxygen"/>
    <property type="evidence" value="ECO:0007669"/>
    <property type="project" value="InterPro"/>
</dbReference>
<keyword evidence="6 8" id="KW-0408">Iron</keyword>
<dbReference type="InterPro" id="IPR050121">
    <property type="entry name" value="Cytochrome_P450_monoxygenase"/>
</dbReference>
<dbReference type="HOGENOM" id="CLU_020492_0_0_1"/>
<keyword evidence="7" id="KW-0503">Monooxygenase</keyword>
<name>A0A0D2B0I3_9PEZI</name>
<keyword evidence="9" id="KW-0812">Transmembrane</keyword>
<dbReference type="OrthoDB" id="10029320at2759"/>
<dbReference type="InParanoid" id="A0A0D2B0I3"/>
<protein>
    <submittedName>
        <fullName evidence="10">Uncharacterized protein</fullName>
    </submittedName>
</protein>